<evidence type="ECO:0000313" key="1">
    <source>
        <dbReference type="EMBL" id="GFO86075.1"/>
    </source>
</evidence>
<organism evidence="1 2">
    <name type="scientific">Anaerostipes butyraticus</name>
    <dbReference type="NCBI Taxonomy" id="645466"/>
    <lineage>
        <taxon>Bacteria</taxon>
        <taxon>Bacillati</taxon>
        <taxon>Bacillota</taxon>
        <taxon>Clostridia</taxon>
        <taxon>Lachnospirales</taxon>
        <taxon>Lachnospiraceae</taxon>
        <taxon>Anaerostipes</taxon>
    </lineage>
</organism>
<proteinExistence type="predicted"/>
<name>A0A916QB94_9FIRM</name>
<dbReference type="RefSeq" id="WP_201311763.1">
    <property type="nucleotide sequence ID" value="NZ_BLYI01000050.1"/>
</dbReference>
<accession>A0A916QB94</accession>
<dbReference type="EMBL" id="BLYI01000050">
    <property type="protein sequence ID" value="GFO86075.1"/>
    <property type="molecule type" value="Genomic_DNA"/>
</dbReference>
<evidence type="ECO:0000313" key="2">
    <source>
        <dbReference type="Proteomes" id="UP000613208"/>
    </source>
</evidence>
<dbReference type="AlphaFoldDB" id="A0A916QB94"/>
<reference evidence="1" key="1">
    <citation type="submission" date="2020-06" db="EMBL/GenBank/DDBJ databases">
        <title>Characterization of fructooligosaccharide metabolism and fructooligosaccharide-degrading enzymes in human commensal butyrate producers.</title>
        <authorList>
            <person name="Tanno H."/>
            <person name="Fujii T."/>
            <person name="Hirano K."/>
            <person name="Maeno S."/>
            <person name="Tonozuka T."/>
            <person name="Sakamoto M."/>
            <person name="Ohkuma M."/>
            <person name="Tochio T."/>
            <person name="Endo A."/>
        </authorList>
    </citation>
    <scope>NUCLEOTIDE SEQUENCE</scope>
    <source>
        <strain evidence="1">JCM 17466</strain>
    </source>
</reference>
<protein>
    <submittedName>
        <fullName evidence="1">Uncharacterized protein</fullName>
    </submittedName>
</protein>
<comment type="caution">
    <text evidence="1">The sequence shown here is derived from an EMBL/GenBank/DDBJ whole genome shotgun (WGS) entry which is preliminary data.</text>
</comment>
<dbReference type="Proteomes" id="UP000613208">
    <property type="component" value="Unassembled WGS sequence"/>
</dbReference>
<gene>
    <name evidence="1" type="ORF">ANBU17_24220</name>
</gene>
<sequence>MSQSYQNLASDQICKVQNDKKLISFHDRLRAALPGSYAQIHAKGEFSENNHKVHSLIGVSIQDYSNGTGDRNIITRFHLSPEQVQFFLTRLTAGFQEYEWSISKIFGEPDQYGYSTAQQFSISRHARASDGREMKNPWRIQIINGRGIKVQNRNGGSYMQSGSFQMDKSAFIQLTDMDLYLLLKRVDAYVTEWERCIAPPLISNGKEMLANQQAQRQQMQRQPYPYAA</sequence>
<keyword evidence="2" id="KW-1185">Reference proteome</keyword>